<keyword evidence="5" id="KW-1185">Reference proteome</keyword>
<dbReference type="STRING" id="1156985.SAMN04488118_11120"/>
<dbReference type="Pfam" id="PF01066">
    <property type="entry name" value="CDP-OH_P_transf"/>
    <property type="match status" value="1"/>
</dbReference>
<feature type="transmembrane region" description="Helical" evidence="3">
    <location>
        <begin position="45"/>
        <end position="62"/>
    </location>
</feature>
<feature type="transmembrane region" description="Helical" evidence="3">
    <location>
        <begin position="159"/>
        <end position="181"/>
    </location>
</feature>
<dbReference type="RefSeq" id="WP_090220431.1">
    <property type="nucleotide sequence ID" value="NZ_FMWG01000011.1"/>
</dbReference>
<dbReference type="InterPro" id="IPR043130">
    <property type="entry name" value="CDP-OH_PTrfase_TM_dom"/>
</dbReference>
<dbReference type="GO" id="GO:0016780">
    <property type="term" value="F:phosphotransferase activity, for other substituted phosphate groups"/>
    <property type="evidence" value="ECO:0007669"/>
    <property type="project" value="InterPro"/>
</dbReference>
<accession>A0A1G5RBQ7</accession>
<keyword evidence="3" id="KW-1133">Transmembrane helix</keyword>
<dbReference type="GO" id="GO:0008654">
    <property type="term" value="P:phospholipid biosynthetic process"/>
    <property type="evidence" value="ECO:0007669"/>
    <property type="project" value="InterPro"/>
</dbReference>
<name>A0A1G5RBQ7_9RHOB</name>
<sequence>MGIVTQESVKAVPPSPVRSFLWAALLGGMCLVGLSWVFIQAQLLSLILGLLFYMAVAAWMAMRMQQFYPHTVLGLCNLVTLARLVLVAVLFVGLIAAEPVSWAGFCLAFVALSLDGIDGWLARKQGLSSTFGAAFDMQVDALLGLVLALSAALNAGAGVAVIFLGLPYYLFVLAGVFLPWLNAPLPDRFSRKAVCVAQIAVLIFLQMPVFANGTLDVLVMLVVCALIWSFGRDILWLKRAQP</sequence>
<organism evidence="4 5">
    <name type="scientific">Epibacterium ulvae</name>
    <dbReference type="NCBI Taxonomy" id="1156985"/>
    <lineage>
        <taxon>Bacteria</taxon>
        <taxon>Pseudomonadati</taxon>
        <taxon>Pseudomonadota</taxon>
        <taxon>Alphaproteobacteria</taxon>
        <taxon>Rhodobacterales</taxon>
        <taxon>Roseobacteraceae</taxon>
        <taxon>Epibacterium</taxon>
    </lineage>
</organism>
<dbReference type="AlphaFoldDB" id="A0A1G5RBQ7"/>
<keyword evidence="3" id="KW-0472">Membrane</keyword>
<dbReference type="GO" id="GO:0016020">
    <property type="term" value="C:membrane"/>
    <property type="evidence" value="ECO:0007669"/>
    <property type="project" value="InterPro"/>
</dbReference>
<feature type="transmembrane region" description="Helical" evidence="3">
    <location>
        <begin position="102"/>
        <end position="121"/>
    </location>
</feature>
<evidence type="ECO:0000256" key="3">
    <source>
        <dbReference type="SAM" id="Phobius"/>
    </source>
</evidence>
<dbReference type="Proteomes" id="UP000198767">
    <property type="component" value="Unassembled WGS sequence"/>
</dbReference>
<dbReference type="EMBL" id="FMWG01000011">
    <property type="protein sequence ID" value="SCZ70831.1"/>
    <property type="molecule type" value="Genomic_DNA"/>
</dbReference>
<dbReference type="InterPro" id="IPR000462">
    <property type="entry name" value="CDP-OH_P_trans"/>
</dbReference>
<feature type="transmembrane region" description="Helical" evidence="3">
    <location>
        <begin position="20"/>
        <end position="39"/>
    </location>
</feature>
<proteinExistence type="inferred from homology"/>
<reference evidence="4 5" key="1">
    <citation type="submission" date="2016-10" db="EMBL/GenBank/DDBJ databases">
        <authorList>
            <person name="de Groot N.N."/>
        </authorList>
    </citation>
    <scope>NUCLEOTIDE SEQUENCE [LARGE SCALE GENOMIC DNA]</scope>
    <source>
        <strain evidence="4 5">U95</strain>
    </source>
</reference>
<dbReference type="OrthoDB" id="9782011at2"/>
<feature type="transmembrane region" description="Helical" evidence="3">
    <location>
        <begin position="74"/>
        <end position="96"/>
    </location>
</feature>
<evidence type="ECO:0000256" key="1">
    <source>
        <dbReference type="ARBA" id="ARBA00022679"/>
    </source>
</evidence>
<comment type="similarity">
    <text evidence="2">Belongs to the CDP-alcohol phosphatidyltransferase class-I family.</text>
</comment>
<dbReference type="InterPro" id="IPR048254">
    <property type="entry name" value="CDP_ALCOHOL_P_TRANSF_CS"/>
</dbReference>
<evidence type="ECO:0000313" key="4">
    <source>
        <dbReference type="EMBL" id="SCZ70831.1"/>
    </source>
</evidence>
<keyword evidence="1 2" id="KW-0808">Transferase</keyword>
<evidence type="ECO:0000256" key="2">
    <source>
        <dbReference type="RuleBase" id="RU003750"/>
    </source>
</evidence>
<dbReference type="Gene3D" id="1.20.120.1760">
    <property type="match status" value="1"/>
</dbReference>
<feature type="transmembrane region" description="Helical" evidence="3">
    <location>
        <begin position="217"/>
        <end position="237"/>
    </location>
</feature>
<evidence type="ECO:0000313" key="5">
    <source>
        <dbReference type="Proteomes" id="UP000198767"/>
    </source>
</evidence>
<keyword evidence="3" id="KW-0812">Transmembrane</keyword>
<feature type="transmembrane region" description="Helical" evidence="3">
    <location>
        <begin position="133"/>
        <end position="153"/>
    </location>
</feature>
<gene>
    <name evidence="4" type="ORF">SAMN04488118_11120</name>
</gene>
<protein>
    <submittedName>
        <fullName evidence="4">CDP-alcohol phosphatidyltransferase</fullName>
    </submittedName>
</protein>
<dbReference type="PROSITE" id="PS00379">
    <property type="entry name" value="CDP_ALCOHOL_P_TRANSF"/>
    <property type="match status" value="1"/>
</dbReference>